<keyword evidence="1" id="KW-0472">Membrane</keyword>
<reference evidence="2 3" key="1">
    <citation type="submission" date="2010-06" db="EMBL/GenBank/DDBJ databases">
        <title>Complete sequence of chromosome of Nitrosococcus watsoni C-113.</title>
        <authorList>
            <consortium name="US DOE Joint Genome Institute"/>
            <person name="Lucas S."/>
            <person name="Copeland A."/>
            <person name="Lapidus A."/>
            <person name="Cheng J.-F."/>
            <person name="Bruce D."/>
            <person name="Goodwin L."/>
            <person name="Pitluck S."/>
            <person name="Malfatti S.A."/>
            <person name="Chain P.S.G."/>
            <person name="Land M."/>
            <person name="Hauser L."/>
            <person name="Kyrpides N."/>
            <person name="Ivanova N."/>
            <person name="Cambell M.A."/>
            <person name="Heidelberg J.F."/>
            <person name="Klotz M.G."/>
            <person name="Woyke T."/>
        </authorList>
    </citation>
    <scope>NUCLEOTIDE SEQUENCE [LARGE SCALE GENOMIC DNA]</scope>
    <source>
        <strain evidence="2 3">C-113</strain>
    </source>
</reference>
<dbReference type="EMBL" id="CP002086">
    <property type="protein sequence ID" value="ADJ28960.1"/>
    <property type="molecule type" value="Genomic_DNA"/>
</dbReference>
<dbReference type="KEGG" id="nwa:Nwat_2127"/>
<protein>
    <recommendedName>
        <fullName evidence="4">Transmembrane protein</fullName>
    </recommendedName>
</protein>
<dbReference type="eggNOG" id="ENOG5033GXI">
    <property type="taxonomic scope" value="Bacteria"/>
</dbReference>
<keyword evidence="1" id="KW-1133">Transmembrane helix</keyword>
<evidence type="ECO:0000256" key="1">
    <source>
        <dbReference type="SAM" id="Phobius"/>
    </source>
</evidence>
<proteinExistence type="predicted"/>
<dbReference type="HOGENOM" id="CLU_1641949_0_0_6"/>
<evidence type="ECO:0000313" key="3">
    <source>
        <dbReference type="Proteomes" id="UP000000393"/>
    </source>
</evidence>
<dbReference type="OrthoDB" id="5768436at2"/>
<sequence>MFDDGMIIVLVMRLLGPLIIFRWPLFGSLVSEFVFDALDIVIWAALGPTDINYTAYDKPLDVYQLTIMAIVASRWEHKTVRNTALFLYGYRLLGYGLYLATDLRVMFFFFPNIFFYFFVAYLAAKKIGLPELFEDKRQLAVMMGIIILVKLPQEYILHWPH</sequence>
<accession>D8K7T3</accession>
<dbReference type="AlphaFoldDB" id="D8K7T3"/>
<evidence type="ECO:0008006" key="4">
    <source>
        <dbReference type="Google" id="ProtNLM"/>
    </source>
</evidence>
<name>D8K7T3_NITWC</name>
<organism evidence="2 3">
    <name type="scientific">Nitrosococcus watsoni (strain C-113)</name>
    <dbReference type="NCBI Taxonomy" id="105559"/>
    <lineage>
        <taxon>Bacteria</taxon>
        <taxon>Pseudomonadati</taxon>
        <taxon>Pseudomonadota</taxon>
        <taxon>Gammaproteobacteria</taxon>
        <taxon>Chromatiales</taxon>
        <taxon>Chromatiaceae</taxon>
        <taxon>Nitrosococcus</taxon>
    </lineage>
</organism>
<feature type="transmembrane region" description="Helical" evidence="1">
    <location>
        <begin position="106"/>
        <end position="124"/>
    </location>
</feature>
<dbReference type="Proteomes" id="UP000000393">
    <property type="component" value="Chromosome"/>
</dbReference>
<keyword evidence="1" id="KW-0812">Transmembrane</keyword>
<evidence type="ECO:0000313" key="2">
    <source>
        <dbReference type="EMBL" id="ADJ28960.1"/>
    </source>
</evidence>
<gene>
    <name evidence="2" type="ordered locus">Nwat_2127</name>
</gene>
<dbReference type="STRING" id="105559.Nwat_2127"/>
<keyword evidence="3" id="KW-1185">Reference proteome</keyword>
<feature type="transmembrane region" description="Helical" evidence="1">
    <location>
        <begin position="6"/>
        <end position="25"/>
    </location>
</feature>